<keyword evidence="1" id="KW-0808">Transferase</keyword>
<dbReference type="HOGENOM" id="CLU_013985_21_0_4"/>
<dbReference type="GO" id="GO:0016747">
    <property type="term" value="F:acyltransferase activity, transferring groups other than amino-acyl groups"/>
    <property type="evidence" value="ECO:0007669"/>
    <property type="project" value="InterPro"/>
</dbReference>
<dbReference type="STRING" id="847.BRW83_1577"/>
<dbReference type="InterPro" id="IPR016181">
    <property type="entry name" value="Acyl_CoA_acyltransferase"/>
</dbReference>
<dbReference type="CDD" id="cd04301">
    <property type="entry name" value="NAT_SF"/>
    <property type="match status" value="1"/>
</dbReference>
<name>C3X8V0_OXAFO</name>
<dbReference type="Pfam" id="PF13508">
    <property type="entry name" value="Acetyltransf_7"/>
    <property type="match status" value="1"/>
</dbReference>
<dbReference type="PROSITE" id="PS51186">
    <property type="entry name" value="GNAT"/>
    <property type="match status" value="1"/>
</dbReference>
<evidence type="ECO:0000256" key="2">
    <source>
        <dbReference type="ARBA" id="ARBA00023315"/>
    </source>
</evidence>
<evidence type="ECO:0000259" key="3">
    <source>
        <dbReference type="PROSITE" id="PS51186"/>
    </source>
</evidence>
<organism evidence="4 5">
    <name type="scientific">Oxalobacter formigenes OXCC13</name>
    <dbReference type="NCBI Taxonomy" id="556269"/>
    <lineage>
        <taxon>Bacteria</taxon>
        <taxon>Pseudomonadati</taxon>
        <taxon>Pseudomonadota</taxon>
        <taxon>Betaproteobacteria</taxon>
        <taxon>Burkholderiales</taxon>
        <taxon>Oxalobacteraceae</taxon>
        <taxon>Oxalobacter</taxon>
    </lineage>
</organism>
<gene>
    <name evidence="4" type="ORF">OFBG_00654</name>
</gene>
<protein>
    <submittedName>
        <fullName evidence="4">Toxin-antitoxin system, toxin component, GNAT family</fullName>
    </submittedName>
</protein>
<dbReference type="SUPFAM" id="SSF55729">
    <property type="entry name" value="Acyl-CoA N-acyltransferases (Nat)"/>
    <property type="match status" value="1"/>
</dbReference>
<dbReference type="OrthoDB" id="9789605at2"/>
<sequence>MRENGSNEGKFDWPEGFVPEPVRLDERFSALDELVSLWEASVRSTHVFLTADDIDGLKPVVRMALESIPHLWGMADRSGRWVAFMGVDGEKLEMLFVHPAFFGLGLGRRLTGMAVRDPGVRFVDVNEQNPKAYGFYRRVGFSLIGRSEMDGQGNPFPILHLKWMGGDSFSG</sequence>
<dbReference type="AlphaFoldDB" id="C3X8V0"/>
<dbReference type="PANTHER" id="PTHR43800:SF1">
    <property type="entry name" value="PEPTIDYL-LYSINE N-ACETYLTRANSFERASE YJAB"/>
    <property type="match status" value="1"/>
</dbReference>
<keyword evidence="2" id="KW-0012">Acyltransferase</keyword>
<evidence type="ECO:0000313" key="5">
    <source>
        <dbReference type="Proteomes" id="UP000005089"/>
    </source>
</evidence>
<dbReference type="eggNOG" id="COG0456">
    <property type="taxonomic scope" value="Bacteria"/>
</dbReference>
<dbReference type="RefSeq" id="WP_005880250.1">
    <property type="nucleotide sequence ID" value="NZ_CP019430.1"/>
</dbReference>
<proteinExistence type="predicted"/>
<accession>C3X8V0</accession>
<dbReference type="Proteomes" id="UP000005089">
    <property type="component" value="Unassembled WGS sequence"/>
</dbReference>
<dbReference type="GeneID" id="77135437"/>
<reference evidence="4 5" key="1">
    <citation type="submission" date="2009-02" db="EMBL/GenBank/DDBJ databases">
        <title>The Genome Sequence of Oxalobacter formigenes OXCC13.</title>
        <authorList>
            <consortium name="The Broad Institute Genome Sequencing Platform"/>
            <person name="Ward D."/>
            <person name="Young S.K."/>
            <person name="Kodira C.D."/>
            <person name="Zeng Q."/>
            <person name="Koehrsen M."/>
            <person name="Alvarado L."/>
            <person name="Berlin A."/>
            <person name="Borenstein D."/>
            <person name="Chen Z."/>
            <person name="Engels R."/>
            <person name="Freedman E."/>
            <person name="Gellesch M."/>
            <person name="Goldberg J."/>
            <person name="Griggs A."/>
            <person name="Gujja S."/>
            <person name="Heiman D."/>
            <person name="Hepburn T."/>
            <person name="Howarth C."/>
            <person name="Jen D."/>
            <person name="Larson L."/>
            <person name="Lewis B."/>
            <person name="Mehta T."/>
            <person name="Park D."/>
            <person name="Pearson M."/>
            <person name="Roberts A."/>
            <person name="Saif S."/>
            <person name="Shea T."/>
            <person name="Shenoy N."/>
            <person name="Sisk P."/>
            <person name="Stolte C."/>
            <person name="Sykes S."/>
            <person name="Walk T."/>
            <person name="White J."/>
            <person name="Yandava C."/>
            <person name="Allison M.J."/>
            <person name="Lander E."/>
            <person name="Nusbaum C."/>
            <person name="Galagan J."/>
            <person name="Birren B."/>
        </authorList>
    </citation>
    <scope>NUCLEOTIDE SEQUENCE [LARGE SCALE GENOMIC DNA]</scope>
    <source>
        <strain evidence="4 5">OXCC13</strain>
    </source>
</reference>
<dbReference type="InterPro" id="IPR000182">
    <property type="entry name" value="GNAT_dom"/>
</dbReference>
<evidence type="ECO:0000256" key="1">
    <source>
        <dbReference type="ARBA" id="ARBA00022679"/>
    </source>
</evidence>
<evidence type="ECO:0000313" key="4">
    <source>
        <dbReference type="EMBL" id="EEO29626.1"/>
    </source>
</evidence>
<feature type="domain" description="N-acetyltransferase" evidence="3">
    <location>
        <begin position="20"/>
        <end position="165"/>
    </location>
</feature>
<dbReference type="Gene3D" id="3.40.630.30">
    <property type="match status" value="1"/>
</dbReference>
<keyword evidence="5" id="KW-1185">Reference proteome</keyword>
<dbReference type="PANTHER" id="PTHR43800">
    <property type="entry name" value="PEPTIDYL-LYSINE N-ACETYLTRANSFERASE YJAB"/>
    <property type="match status" value="1"/>
</dbReference>
<dbReference type="EMBL" id="GG658170">
    <property type="protein sequence ID" value="EEO29626.1"/>
    <property type="molecule type" value="Genomic_DNA"/>
</dbReference>